<name>M1K2P6_ENCCN</name>
<evidence type="ECO:0000256" key="4">
    <source>
        <dbReference type="SAM" id="MobiDB-lite"/>
    </source>
</evidence>
<gene>
    <name evidence="5" type="ORF">ECU08_1340</name>
</gene>
<dbReference type="OMA" id="PKFVDAW"/>
<dbReference type="VEuPathDB" id="MicrosporidiaDB:AEWQ_081370"/>
<evidence type="ECO:0000256" key="2">
    <source>
        <dbReference type="ARBA" id="ARBA00022803"/>
    </source>
</evidence>
<sequence>MGRAQVGGETGRAMDGNAREASTWKSGNNHLDLEAVERCSEEALKANPRNVEALYTLGKCHIENKDVDEAEAIVHRLLQLEKESYEACVLGGHVGLQRTWFDRSYENFLKAYYKATYRDGFLMYGISLFYEAIGDYPSARPWLVLLNKLGVEEYKSYEILFRTGVCLKKMNMIEDSTSVFRVIVYDPPNDVYDPNAQIQIAHLYEMQSKHDLAIEVLGEIKDPRKHYLTISRLYAWIDFKTGNFHGVRKWYRADNSTHSDPYLMYLVGRIKYMEGNYMGALKKYMRVVQMDLMGGMIHNSIGCVYFQQGRLASAREAFTSALEANPGLPEAAINLKLVERAMPENASEVSRSLETTSHNPREPPPSIGKTRYLDSAEFFRDSTFTVHPRMLGVILPMRTSRFELLPEWP</sequence>
<dbReference type="Gene3D" id="1.25.40.10">
    <property type="entry name" value="Tetratricopeptide repeat domain"/>
    <property type="match status" value="2"/>
</dbReference>
<protein>
    <submittedName>
        <fullName evidence="5">Uncharacterized protein</fullName>
    </submittedName>
</protein>
<reference evidence="5" key="1">
    <citation type="journal article" date="2013" name="Eukaryot. Cell">
        <title>Extremely Reduced Levels of Heterozygosity in the Vertebrate Pathogen Encephalitozoon cuniculi.</title>
        <authorList>
            <person name="Selman M."/>
            <person name="Sak B."/>
            <person name="Kvac M."/>
            <person name="Farinelli L."/>
            <person name="Weiss L.M."/>
            <person name="Corradi N."/>
        </authorList>
    </citation>
    <scope>NUCLEOTIDE SEQUENCE</scope>
</reference>
<dbReference type="InterPro" id="IPR013105">
    <property type="entry name" value="TPR_2"/>
</dbReference>
<keyword evidence="1" id="KW-0677">Repeat</keyword>
<keyword evidence="2 3" id="KW-0802">TPR repeat</keyword>
<dbReference type="InterPro" id="IPR019734">
    <property type="entry name" value="TPR_rpt"/>
</dbReference>
<organism evidence="5">
    <name type="scientific">Encephalitozoon cuniculi</name>
    <name type="common">Microsporidian parasite</name>
    <dbReference type="NCBI Taxonomy" id="6035"/>
    <lineage>
        <taxon>Eukaryota</taxon>
        <taxon>Fungi</taxon>
        <taxon>Fungi incertae sedis</taxon>
        <taxon>Microsporidia</taxon>
        <taxon>Unikaryonidae</taxon>
        <taxon>Encephalitozoon</taxon>
    </lineage>
</organism>
<dbReference type="InterPro" id="IPR051012">
    <property type="entry name" value="CellSynth/LPSAsmb/PSIAsmb"/>
</dbReference>
<dbReference type="VEuPathDB" id="MicrosporidiaDB:ECU08_1340"/>
<feature type="region of interest" description="Disordered" evidence="4">
    <location>
        <begin position="346"/>
        <end position="369"/>
    </location>
</feature>
<accession>M1K2P6</accession>
<evidence type="ECO:0000256" key="3">
    <source>
        <dbReference type="PROSITE-ProRule" id="PRU00339"/>
    </source>
</evidence>
<dbReference type="VEuPathDB" id="MicrosporidiaDB:AEWD_081330"/>
<proteinExistence type="predicted"/>
<evidence type="ECO:0000256" key="1">
    <source>
        <dbReference type="ARBA" id="ARBA00022737"/>
    </source>
</evidence>
<dbReference type="VEuPathDB" id="MicrosporidiaDB:M970_081380"/>
<feature type="repeat" description="TPR" evidence="3">
    <location>
        <begin position="295"/>
        <end position="328"/>
    </location>
</feature>
<dbReference type="PROSITE" id="PS50005">
    <property type="entry name" value="TPR"/>
    <property type="match status" value="2"/>
</dbReference>
<feature type="repeat" description="TPR" evidence="3">
    <location>
        <begin position="51"/>
        <end position="84"/>
    </location>
</feature>
<evidence type="ECO:0000313" key="5">
    <source>
        <dbReference type="EMBL" id="AGE95058.1"/>
    </source>
</evidence>
<dbReference type="PANTHER" id="PTHR45586:SF1">
    <property type="entry name" value="LIPOPOLYSACCHARIDE ASSEMBLY PROTEIN B"/>
    <property type="match status" value="1"/>
</dbReference>
<dbReference type="PANTHER" id="PTHR45586">
    <property type="entry name" value="TPR REPEAT-CONTAINING PROTEIN PA4667"/>
    <property type="match status" value="1"/>
</dbReference>
<dbReference type="InterPro" id="IPR011990">
    <property type="entry name" value="TPR-like_helical_dom_sf"/>
</dbReference>
<dbReference type="Pfam" id="PF07719">
    <property type="entry name" value="TPR_2"/>
    <property type="match status" value="1"/>
</dbReference>
<dbReference type="VEuPathDB" id="MicrosporidiaDB:AEWR_081380"/>
<feature type="region of interest" description="Disordered" evidence="4">
    <location>
        <begin position="1"/>
        <end position="22"/>
    </location>
</feature>
<dbReference type="Pfam" id="PF14559">
    <property type="entry name" value="TPR_19"/>
    <property type="match status" value="1"/>
</dbReference>
<dbReference type="SMART" id="SM00028">
    <property type="entry name" value="TPR"/>
    <property type="match status" value="3"/>
</dbReference>
<dbReference type="AlphaFoldDB" id="M1K2P6"/>
<dbReference type="SUPFAM" id="SSF48452">
    <property type="entry name" value="TPR-like"/>
    <property type="match status" value="1"/>
</dbReference>
<dbReference type="EMBL" id="KC513605">
    <property type="protein sequence ID" value="AGE95058.1"/>
    <property type="molecule type" value="Genomic_DNA"/>
</dbReference>
<feature type="compositionally biased region" description="Polar residues" evidence="4">
    <location>
        <begin position="347"/>
        <end position="358"/>
    </location>
</feature>